<dbReference type="Pfam" id="PF09339">
    <property type="entry name" value="HTH_IclR"/>
    <property type="match status" value="1"/>
</dbReference>
<accession>A0ABS3VV64</accession>
<evidence type="ECO:0000256" key="3">
    <source>
        <dbReference type="ARBA" id="ARBA00023163"/>
    </source>
</evidence>
<dbReference type="InterPro" id="IPR050707">
    <property type="entry name" value="HTH_MetabolicPath_Reg"/>
</dbReference>
<keyword evidence="1" id="KW-0805">Transcription regulation</keyword>
<evidence type="ECO:0000259" key="5">
    <source>
        <dbReference type="PROSITE" id="PS51077"/>
    </source>
</evidence>
<dbReference type="InterPro" id="IPR029016">
    <property type="entry name" value="GAF-like_dom_sf"/>
</dbReference>
<reference evidence="7 8" key="1">
    <citation type="submission" date="2019-12" db="EMBL/GenBank/DDBJ databases">
        <title>Whole genome sequencing of endophytic Actinobacterium Micromonospora sp. MPMI6T.</title>
        <authorList>
            <person name="Evv R."/>
            <person name="Podile A.R."/>
        </authorList>
    </citation>
    <scope>NUCLEOTIDE SEQUENCE [LARGE SCALE GENOMIC DNA]</scope>
    <source>
        <strain evidence="7 8">MPMI6</strain>
    </source>
</reference>
<evidence type="ECO:0000313" key="7">
    <source>
        <dbReference type="EMBL" id="MBO4208318.1"/>
    </source>
</evidence>
<evidence type="ECO:0000256" key="2">
    <source>
        <dbReference type="ARBA" id="ARBA00023125"/>
    </source>
</evidence>
<dbReference type="EMBL" id="WVUH01000187">
    <property type="protein sequence ID" value="MBO4208318.1"/>
    <property type="molecule type" value="Genomic_DNA"/>
</dbReference>
<gene>
    <name evidence="7" type="ORF">GSF22_20240</name>
</gene>
<dbReference type="SUPFAM" id="SSF46785">
    <property type="entry name" value="Winged helix' DNA-binding domain"/>
    <property type="match status" value="1"/>
</dbReference>
<evidence type="ECO:0000259" key="6">
    <source>
        <dbReference type="PROSITE" id="PS51078"/>
    </source>
</evidence>
<dbReference type="InterPro" id="IPR005471">
    <property type="entry name" value="Tscrpt_reg_IclR_N"/>
</dbReference>
<dbReference type="InterPro" id="IPR036390">
    <property type="entry name" value="WH_DNA-bd_sf"/>
</dbReference>
<dbReference type="InterPro" id="IPR036388">
    <property type="entry name" value="WH-like_DNA-bd_sf"/>
</dbReference>
<comment type="caution">
    <text evidence="7">The sequence shown here is derived from an EMBL/GenBank/DDBJ whole genome shotgun (WGS) entry which is preliminary data.</text>
</comment>
<feature type="domain" description="IclR-ED" evidence="6">
    <location>
        <begin position="78"/>
        <end position="281"/>
    </location>
</feature>
<sequence>MAERERVGGDESPAIQTVQRAARILAAFSAARPRLSLNEITELLGTSKATAHRYTKALRTVNLLRYDPGTARYSLGAQLLALEAAARAGLPIVTAAEPYLDRLVRELDQTVVLSVWNGEGPVVVRCADNTGGDIRLSVQTGTQLDPTRSAQGRIFCAFLPPAEVPGLARKLKTSPELREAVARARQTGIAVNSPTEHGVRVLASGVFEQAPASADEVPQARSKPSAAREPGTGPFEVPGRSRIVAVMAVVGTTAALTGEREETAAVALRRVARELSRDLGSGAPR</sequence>
<evidence type="ECO:0000313" key="8">
    <source>
        <dbReference type="Proteomes" id="UP000823521"/>
    </source>
</evidence>
<keyword evidence="8" id="KW-1185">Reference proteome</keyword>
<dbReference type="RefSeq" id="WP_208815308.1">
    <property type="nucleotide sequence ID" value="NZ_WVUH01000187.1"/>
</dbReference>
<proteinExistence type="predicted"/>
<dbReference type="Pfam" id="PF01614">
    <property type="entry name" value="IclR_C"/>
    <property type="match status" value="1"/>
</dbReference>
<dbReference type="Gene3D" id="3.30.450.40">
    <property type="match status" value="1"/>
</dbReference>
<dbReference type="Gene3D" id="1.10.10.10">
    <property type="entry name" value="Winged helix-like DNA-binding domain superfamily/Winged helix DNA-binding domain"/>
    <property type="match status" value="1"/>
</dbReference>
<dbReference type="PROSITE" id="PS51077">
    <property type="entry name" value="HTH_ICLR"/>
    <property type="match status" value="1"/>
</dbReference>
<dbReference type="PROSITE" id="PS51078">
    <property type="entry name" value="ICLR_ED"/>
    <property type="match status" value="1"/>
</dbReference>
<dbReference type="PANTHER" id="PTHR30136:SF8">
    <property type="entry name" value="TRANSCRIPTIONAL REGULATORY PROTEIN"/>
    <property type="match status" value="1"/>
</dbReference>
<feature type="region of interest" description="Disordered" evidence="4">
    <location>
        <begin position="212"/>
        <end position="238"/>
    </location>
</feature>
<dbReference type="PANTHER" id="PTHR30136">
    <property type="entry name" value="HELIX-TURN-HELIX TRANSCRIPTIONAL REGULATOR, ICLR FAMILY"/>
    <property type="match status" value="1"/>
</dbReference>
<evidence type="ECO:0000256" key="4">
    <source>
        <dbReference type="SAM" id="MobiDB-lite"/>
    </source>
</evidence>
<evidence type="ECO:0000256" key="1">
    <source>
        <dbReference type="ARBA" id="ARBA00023015"/>
    </source>
</evidence>
<keyword evidence="3" id="KW-0804">Transcription</keyword>
<organism evidence="7 8">
    <name type="scientific">Micromonospora echinofusca</name>
    <dbReference type="NCBI Taxonomy" id="47858"/>
    <lineage>
        <taxon>Bacteria</taxon>
        <taxon>Bacillati</taxon>
        <taxon>Actinomycetota</taxon>
        <taxon>Actinomycetes</taxon>
        <taxon>Micromonosporales</taxon>
        <taxon>Micromonosporaceae</taxon>
        <taxon>Micromonospora</taxon>
    </lineage>
</organism>
<dbReference type="Proteomes" id="UP000823521">
    <property type="component" value="Unassembled WGS sequence"/>
</dbReference>
<dbReference type="InterPro" id="IPR014757">
    <property type="entry name" value="Tscrpt_reg_IclR_C"/>
</dbReference>
<keyword evidence="2" id="KW-0238">DNA-binding</keyword>
<feature type="domain" description="HTH iclR-type" evidence="5">
    <location>
        <begin position="15"/>
        <end position="77"/>
    </location>
</feature>
<dbReference type="SUPFAM" id="SSF55781">
    <property type="entry name" value="GAF domain-like"/>
    <property type="match status" value="1"/>
</dbReference>
<dbReference type="SMART" id="SM00346">
    <property type="entry name" value="HTH_ICLR"/>
    <property type="match status" value="1"/>
</dbReference>
<protein>
    <submittedName>
        <fullName evidence="7">Helix-turn-helix domain-containing protein</fullName>
    </submittedName>
</protein>
<name>A0ABS3VV64_MICEH</name>